<dbReference type="STRING" id="880072.Desac_0577"/>
<dbReference type="Proteomes" id="UP000000483">
    <property type="component" value="Chromosome"/>
</dbReference>
<dbReference type="CDD" id="cd13653">
    <property type="entry name" value="PBP2_phosphate_like_1"/>
    <property type="match status" value="1"/>
</dbReference>
<keyword evidence="7" id="KW-1185">Reference proteome</keyword>
<dbReference type="KEGG" id="dao:Desac_0577"/>
<feature type="signal peptide" evidence="4">
    <location>
        <begin position="1"/>
        <end position="21"/>
    </location>
</feature>
<sequence length="279" mass="29565">MFGIKSCAVFVFSSLFVFLLAAASAQDNPLQRFQGLQGNLDIAGGTAHIPVMKEAAMLIMKANPNIRITVAGGGSGVGIQKVGEGLVNIGNTGRAPSKDEIEKYGLKSFPFAIDGVAVAVHPKNPVSDLTPEKVQAIYAGAITSWKDLGGPNAPINLYTRDEASGTREVFWKKLLKKGPVAVKANVVPSNGAMKVAIAQDVNAIGYLGIGHVDKTVKAVKLNGVEPTQENAKSSVYPVVRQLYMNTKGDPTPLAQVFIDFILSPEGAQISRKHGYIPLQ</sequence>
<comment type="similarity">
    <text evidence="1 4">Belongs to the PstS family.</text>
</comment>
<keyword evidence="3 4" id="KW-0732">Signal</keyword>
<reference evidence="7" key="2">
    <citation type="submission" date="2011-03" db="EMBL/GenBank/DDBJ databases">
        <title>The complete genome of Desulfobacca acetoxidans DSM 11109.</title>
        <authorList>
            <consortium name="US DOE Joint Genome Institute (JGI-PGF)"/>
            <person name="Lucas S."/>
            <person name="Copeland A."/>
            <person name="Lapidus A."/>
            <person name="Bruce D."/>
            <person name="Goodwin L."/>
            <person name="Pitluck S."/>
            <person name="Peters L."/>
            <person name="Kyrpides N."/>
            <person name="Mavromatis K."/>
            <person name="Ivanova N."/>
            <person name="Ovchinnikova G."/>
            <person name="Teshima H."/>
            <person name="Detter J.C."/>
            <person name="Han C."/>
            <person name="Land M."/>
            <person name="Hauser L."/>
            <person name="Markowitz V."/>
            <person name="Cheng J.-F."/>
            <person name="Hugenholtz P."/>
            <person name="Woyke T."/>
            <person name="Wu D."/>
            <person name="Spring S."/>
            <person name="Schueler E."/>
            <person name="Brambilla E."/>
            <person name="Klenk H.-P."/>
            <person name="Eisen J.A."/>
        </authorList>
    </citation>
    <scope>NUCLEOTIDE SEQUENCE [LARGE SCALE GENOMIC DNA]</scope>
    <source>
        <strain evidence="7">ATCC 700848 / DSM 11109 / ASRB2</strain>
    </source>
</reference>
<dbReference type="EMBL" id="CP002629">
    <property type="protein sequence ID" value="AEB08463.1"/>
    <property type="molecule type" value="Genomic_DNA"/>
</dbReference>
<dbReference type="Gene3D" id="3.40.190.10">
    <property type="entry name" value="Periplasmic binding protein-like II"/>
    <property type="match status" value="2"/>
</dbReference>
<dbReference type="Pfam" id="PF12849">
    <property type="entry name" value="PBP_like_2"/>
    <property type="match status" value="1"/>
</dbReference>
<dbReference type="RefSeq" id="WP_013705576.1">
    <property type="nucleotide sequence ID" value="NC_015388.1"/>
</dbReference>
<comment type="function">
    <text evidence="4">Involved in the system for phosphate transport across the cytoplasmic membrane.</text>
</comment>
<evidence type="ECO:0000256" key="3">
    <source>
        <dbReference type="ARBA" id="ARBA00022729"/>
    </source>
</evidence>
<evidence type="ECO:0000313" key="6">
    <source>
        <dbReference type="EMBL" id="AEB08463.1"/>
    </source>
</evidence>
<feature type="domain" description="PBP" evidence="5">
    <location>
        <begin position="37"/>
        <end position="265"/>
    </location>
</feature>
<dbReference type="SUPFAM" id="SSF53850">
    <property type="entry name" value="Periplasmic binding protein-like II"/>
    <property type="match status" value="1"/>
</dbReference>
<dbReference type="eggNOG" id="COG0226">
    <property type="taxonomic scope" value="Bacteria"/>
</dbReference>
<protein>
    <recommendedName>
        <fullName evidence="4">Phosphate-binding protein</fullName>
    </recommendedName>
</protein>
<dbReference type="GO" id="GO:0042301">
    <property type="term" value="F:phosphate ion binding"/>
    <property type="evidence" value="ECO:0007669"/>
    <property type="project" value="UniProtKB-UniRule"/>
</dbReference>
<dbReference type="InterPro" id="IPR011862">
    <property type="entry name" value="Phos-bd"/>
</dbReference>
<dbReference type="HOGENOM" id="CLU_026228_5_1_7"/>
<proteinExistence type="inferred from homology"/>
<evidence type="ECO:0000256" key="2">
    <source>
        <dbReference type="ARBA" id="ARBA00022448"/>
    </source>
</evidence>
<evidence type="ECO:0000313" key="7">
    <source>
        <dbReference type="Proteomes" id="UP000000483"/>
    </source>
</evidence>
<keyword evidence="4" id="KW-0592">Phosphate transport</keyword>
<dbReference type="NCBIfam" id="TIGR02136">
    <property type="entry name" value="ptsS_2"/>
    <property type="match status" value="1"/>
</dbReference>
<name>F2NG50_DESAR</name>
<dbReference type="AlphaFoldDB" id="F2NG50"/>
<evidence type="ECO:0000259" key="5">
    <source>
        <dbReference type="Pfam" id="PF12849"/>
    </source>
</evidence>
<accession>F2NG50</accession>
<gene>
    <name evidence="6" type="ordered locus">Desac_0577</name>
</gene>
<dbReference type="GO" id="GO:0006817">
    <property type="term" value="P:phosphate ion transport"/>
    <property type="evidence" value="ECO:0007669"/>
    <property type="project" value="UniProtKB-UniRule"/>
</dbReference>
<organism evidence="6 7">
    <name type="scientific">Desulfobacca acetoxidans (strain ATCC 700848 / DSM 11109 / ASRB2)</name>
    <dbReference type="NCBI Taxonomy" id="880072"/>
    <lineage>
        <taxon>Bacteria</taxon>
        <taxon>Pseudomonadati</taxon>
        <taxon>Thermodesulfobacteriota</taxon>
        <taxon>Desulfobaccia</taxon>
        <taxon>Desulfobaccales</taxon>
        <taxon>Desulfobaccaceae</taxon>
        <taxon>Desulfobacca</taxon>
    </lineage>
</organism>
<dbReference type="InterPro" id="IPR050811">
    <property type="entry name" value="Phosphate_ABC_transporter"/>
</dbReference>
<evidence type="ECO:0000256" key="1">
    <source>
        <dbReference type="ARBA" id="ARBA00008725"/>
    </source>
</evidence>
<reference evidence="6 7" key="1">
    <citation type="journal article" date="2011" name="Stand. Genomic Sci.">
        <title>Complete genome sequence of the acetate-degrading sulfate reducer Desulfobacca acetoxidans type strain (ASRB2).</title>
        <authorList>
            <person name="Goker M."/>
            <person name="Teshima H."/>
            <person name="Lapidus A."/>
            <person name="Nolan M."/>
            <person name="Lucas S."/>
            <person name="Hammon N."/>
            <person name="Deshpande S."/>
            <person name="Cheng J.F."/>
            <person name="Tapia R."/>
            <person name="Han C."/>
            <person name="Goodwin L."/>
            <person name="Pitluck S."/>
            <person name="Huntemann M."/>
            <person name="Liolios K."/>
            <person name="Ivanova N."/>
            <person name="Pagani I."/>
            <person name="Mavromatis K."/>
            <person name="Ovchinikova G."/>
            <person name="Pati A."/>
            <person name="Chen A."/>
            <person name="Palaniappan K."/>
            <person name="Land M."/>
            <person name="Hauser L."/>
            <person name="Brambilla E.M."/>
            <person name="Rohde M."/>
            <person name="Spring S."/>
            <person name="Detter J.C."/>
            <person name="Woyke T."/>
            <person name="Bristow J."/>
            <person name="Eisen J.A."/>
            <person name="Markowitz V."/>
            <person name="Hugenholtz P."/>
            <person name="Kyrpides N.C."/>
            <person name="Klenk H.P."/>
        </authorList>
    </citation>
    <scope>NUCLEOTIDE SEQUENCE [LARGE SCALE GENOMIC DNA]</scope>
    <source>
        <strain evidence="7">ATCC 700848 / DSM 11109 / ASRB2</strain>
    </source>
</reference>
<dbReference type="PANTHER" id="PTHR30570">
    <property type="entry name" value="PERIPLASMIC PHOSPHATE BINDING COMPONENT OF PHOSPHATE ABC TRANSPORTER"/>
    <property type="match status" value="1"/>
</dbReference>
<dbReference type="OrthoDB" id="9783488at2"/>
<keyword evidence="2 4" id="KW-0813">Transport</keyword>
<feature type="chain" id="PRO_5027159087" description="Phosphate-binding protein" evidence="4">
    <location>
        <begin position="22"/>
        <end position="279"/>
    </location>
</feature>
<evidence type="ECO:0000256" key="4">
    <source>
        <dbReference type="RuleBase" id="RU367119"/>
    </source>
</evidence>
<dbReference type="PANTHER" id="PTHR30570:SF1">
    <property type="entry name" value="PHOSPHATE-BINDING PROTEIN PSTS"/>
    <property type="match status" value="1"/>
</dbReference>
<dbReference type="InterPro" id="IPR024370">
    <property type="entry name" value="PBP_domain"/>
</dbReference>